<gene>
    <name evidence="2" type="ORF">A6A03_15170</name>
</gene>
<dbReference type="InterPro" id="IPR053737">
    <property type="entry name" value="Type_II_TA_Toxin"/>
</dbReference>
<reference evidence="2 3" key="1">
    <citation type="submission" date="2016-04" db="EMBL/GenBank/DDBJ databases">
        <title>Chloroflexus islandicus sp. nov., a thermophilic filamentous anoxygenic phototrophic bacterium from geyser Strokkur (Iceland).</title>
        <authorList>
            <person name="Gaisin V.A."/>
            <person name="Kalashnikov A.M."/>
            <person name="Sukhacheva M.V."/>
            <person name="Grouzdev D.S."/>
            <person name="Ivanov T.M."/>
            <person name="Kuznetsov B."/>
            <person name="Gorlenko V.M."/>
        </authorList>
    </citation>
    <scope>NUCLEOTIDE SEQUENCE [LARGE SCALE GENOMIC DNA]</scope>
    <source>
        <strain evidence="3">isl-2</strain>
    </source>
</reference>
<keyword evidence="3" id="KW-1185">Reference proteome</keyword>
<dbReference type="InterPro" id="IPR006440">
    <property type="entry name" value="Doc"/>
</dbReference>
<evidence type="ECO:0000313" key="2">
    <source>
        <dbReference type="EMBL" id="OAN45244.1"/>
    </source>
</evidence>
<dbReference type="OrthoDB" id="9802752at2"/>
<dbReference type="PANTHER" id="PTHR39426">
    <property type="entry name" value="HOMOLOGY TO DEATH-ON-CURING PROTEIN OF PHAGE P1"/>
    <property type="match status" value="1"/>
</dbReference>
<feature type="domain" description="Fido" evidence="1">
    <location>
        <begin position="12"/>
        <end position="132"/>
    </location>
</feature>
<dbReference type="Pfam" id="PF02661">
    <property type="entry name" value="Fic"/>
    <property type="match status" value="1"/>
</dbReference>
<proteinExistence type="predicted"/>
<dbReference type="PROSITE" id="PS51459">
    <property type="entry name" value="FIDO"/>
    <property type="match status" value="1"/>
</dbReference>
<protein>
    <submittedName>
        <fullName evidence="2">Death-on-curing protein</fullName>
    </submittedName>
</protein>
<dbReference type="EMBL" id="LWQS01000057">
    <property type="protein sequence ID" value="OAN45244.1"/>
    <property type="molecule type" value="Genomic_DNA"/>
</dbReference>
<dbReference type="Proteomes" id="UP000078287">
    <property type="component" value="Unassembled WGS sequence"/>
</dbReference>
<dbReference type="InterPro" id="IPR003812">
    <property type="entry name" value="Fido"/>
</dbReference>
<accession>A0A178MBJ3</accession>
<dbReference type="NCBIfam" id="TIGR01550">
    <property type="entry name" value="DOC_P1"/>
    <property type="match status" value="1"/>
</dbReference>
<dbReference type="GO" id="GO:0016301">
    <property type="term" value="F:kinase activity"/>
    <property type="evidence" value="ECO:0007669"/>
    <property type="project" value="InterPro"/>
</dbReference>
<evidence type="ECO:0000313" key="3">
    <source>
        <dbReference type="Proteomes" id="UP000078287"/>
    </source>
</evidence>
<dbReference type="STRING" id="1707952.A6A03_15170"/>
<comment type="caution">
    <text evidence="2">The sequence shown here is derived from an EMBL/GenBank/DDBJ whole genome shotgun (WGS) entry which is preliminary data.</text>
</comment>
<name>A0A178MBJ3_9CHLR</name>
<dbReference type="AlphaFoldDB" id="A0A178MBJ3"/>
<organism evidence="2 3">
    <name type="scientific">Chloroflexus islandicus</name>
    <dbReference type="NCBI Taxonomy" id="1707952"/>
    <lineage>
        <taxon>Bacteria</taxon>
        <taxon>Bacillati</taxon>
        <taxon>Chloroflexota</taxon>
        <taxon>Chloroflexia</taxon>
        <taxon>Chloroflexales</taxon>
        <taxon>Chloroflexineae</taxon>
        <taxon>Chloroflexaceae</taxon>
        <taxon>Chloroflexus</taxon>
    </lineage>
</organism>
<dbReference type="Gene3D" id="1.20.120.1870">
    <property type="entry name" value="Fic/DOC protein, Fido domain"/>
    <property type="match status" value="1"/>
</dbReference>
<dbReference type="PANTHER" id="PTHR39426:SF1">
    <property type="entry name" value="HOMOLOGY TO DEATH-ON-CURING PROTEIN OF PHAGE P1"/>
    <property type="match status" value="1"/>
</dbReference>
<evidence type="ECO:0000259" key="1">
    <source>
        <dbReference type="PROSITE" id="PS51459"/>
    </source>
</evidence>
<sequence>MLDEEATPIVYLSQDDVLDLHTFVIERYGGLLGIKSQDRLQMVLNAPRQILFGAELYPDLCSKAAVLTFMLVKHHPFNAANEATAFVSLLRFLALNGASLRPEVGPDEIGWVFHALSHGDMDREELERWLRENVDCCHDAGAD</sequence>